<gene>
    <name evidence="1" type="ORF">DES32_0309</name>
</gene>
<dbReference type="EMBL" id="QUMO01000001">
    <property type="protein sequence ID" value="REF89095.1"/>
    <property type="molecule type" value="Genomic_DNA"/>
</dbReference>
<dbReference type="RefSeq" id="WP_129396434.1">
    <property type="nucleotide sequence ID" value="NZ_CP025086.1"/>
</dbReference>
<dbReference type="SUPFAM" id="SSF48452">
    <property type="entry name" value="TPR-like"/>
    <property type="match status" value="1"/>
</dbReference>
<dbReference type="AlphaFoldDB" id="A0A3D9Z2N9"/>
<dbReference type="Gene3D" id="1.25.40.10">
    <property type="entry name" value="Tetratricopeptide repeat domain"/>
    <property type="match status" value="2"/>
</dbReference>
<proteinExistence type="predicted"/>
<name>A0A3D9Z2N9_9HYPH</name>
<dbReference type="InterPro" id="IPR011990">
    <property type="entry name" value="TPR-like_helical_dom_sf"/>
</dbReference>
<keyword evidence="2" id="KW-1185">Reference proteome</keyword>
<sequence length="401" mass="43305">MTNLVESLRKLKSAWREGDLKAVLKLADSLPTDLSGVQKLRLKAALKTEDWAVVSDAALHLVSEEPGLVLTAAKTLLRKDKASDAALLLLQLKEHTPERHEVAEQTATVLLKSGALASQKGDARKAAELWCLGAKLSPENVALKRKLSEALAAAVQRAKSLTTVRGLDAYVDAWETVLSIDPENIAAAKRLVVVAEQKSNASRAFALWARLLNMEPANKAIPLRLTKAAVQAGDEAKALVRLHVAGLDGSDDNAVKVLRRRVIAKIKQDLIDDDPAAAAEKFNALAKAQTSEEDIGRLPASIVVRLTRKLRDARKAGDDTTASYLANLLLQIDESNALALSTAARLSLQSRRFEDAAKLYERLLAKKPDFPKAAQLLERAKAHIQLAHIAKVVSASSRSAA</sequence>
<accession>A0A3D9Z2N9</accession>
<protein>
    <recommendedName>
        <fullName evidence="3">Tetratricopeptide repeat protein</fullName>
    </recommendedName>
</protein>
<reference evidence="1 2" key="1">
    <citation type="submission" date="2018-08" db="EMBL/GenBank/DDBJ databases">
        <title>Genomic Encyclopedia of Type Strains, Phase IV (KMG-IV): sequencing the most valuable type-strain genomes for metagenomic binning, comparative biology and taxonomic classification.</title>
        <authorList>
            <person name="Goeker M."/>
        </authorList>
    </citation>
    <scope>NUCLEOTIDE SEQUENCE [LARGE SCALE GENOMIC DNA]</scope>
    <source>
        <strain evidence="1 2">BW863</strain>
    </source>
</reference>
<evidence type="ECO:0000313" key="2">
    <source>
        <dbReference type="Proteomes" id="UP000256900"/>
    </source>
</evidence>
<dbReference type="Proteomes" id="UP000256900">
    <property type="component" value="Unassembled WGS sequence"/>
</dbReference>
<evidence type="ECO:0000313" key="1">
    <source>
        <dbReference type="EMBL" id="REF89095.1"/>
    </source>
</evidence>
<comment type="caution">
    <text evidence="1">The sequence shown here is derived from an EMBL/GenBank/DDBJ whole genome shotgun (WGS) entry which is preliminary data.</text>
</comment>
<evidence type="ECO:0008006" key="3">
    <source>
        <dbReference type="Google" id="ProtNLM"/>
    </source>
</evidence>
<organism evidence="1 2">
    <name type="scientific">Methylovirgula ligni</name>
    <dbReference type="NCBI Taxonomy" id="569860"/>
    <lineage>
        <taxon>Bacteria</taxon>
        <taxon>Pseudomonadati</taxon>
        <taxon>Pseudomonadota</taxon>
        <taxon>Alphaproteobacteria</taxon>
        <taxon>Hyphomicrobiales</taxon>
        <taxon>Beijerinckiaceae</taxon>
        <taxon>Methylovirgula</taxon>
    </lineage>
</organism>